<organism evidence="6 7">
    <name type="scientific">Gordonia mangrovi</name>
    <dbReference type="NCBI Taxonomy" id="2665643"/>
    <lineage>
        <taxon>Bacteria</taxon>
        <taxon>Bacillati</taxon>
        <taxon>Actinomycetota</taxon>
        <taxon>Actinomycetes</taxon>
        <taxon>Mycobacteriales</taxon>
        <taxon>Gordoniaceae</taxon>
        <taxon>Gordonia</taxon>
    </lineage>
</organism>
<dbReference type="Gene3D" id="3.90.870.10">
    <property type="entry name" value="DHBP synthase"/>
    <property type="match status" value="1"/>
</dbReference>
<dbReference type="GO" id="GO:0005829">
    <property type="term" value="C:cytosol"/>
    <property type="evidence" value="ECO:0007669"/>
    <property type="project" value="TreeGrafter"/>
</dbReference>
<dbReference type="RefSeq" id="WP_160903499.1">
    <property type="nucleotide sequence ID" value="NZ_CP102850.1"/>
</dbReference>
<dbReference type="AlphaFoldDB" id="A0A6L7GXK3"/>
<evidence type="ECO:0000313" key="6">
    <source>
        <dbReference type="EMBL" id="MXP23318.1"/>
    </source>
</evidence>
<dbReference type="SUPFAM" id="SSF55821">
    <property type="entry name" value="YrdC/RibB"/>
    <property type="match status" value="1"/>
</dbReference>
<comment type="pathway">
    <text evidence="2">Cofactor biosynthesis; riboflavin biosynthesis; 2-hydroxy-3-oxobutyl phosphate from D-ribulose 5-phosphate: step 1/1.</text>
</comment>
<name>A0A6L7GXK3_9ACTN</name>
<protein>
    <recommendedName>
        <fullName evidence="3">3,4-dihydroxy-2-butanone-4-phosphate synthase</fullName>
        <ecNumber evidence="3">4.1.99.12</ecNumber>
    </recommendedName>
</protein>
<dbReference type="UniPathway" id="UPA00275">
    <property type="reaction ID" value="UER00399"/>
</dbReference>
<evidence type="ECO:0000256" key="3">
    <source>
        <dbReference type="ARBA" id="ARBA00012153"/>
    </source>
</evidence>
<keyword evidence="5" id="KW-0479">Metal-binding</keyword>
<dbReference type="EMBL" id="WMBR01000005">
    <property type="protein sequence ID" value="MXP23318.1"/>
    <property type="molecule type" value="Genomic_DNA"/>
</dbReference>
<dbReference type="InterPro" id="IPR017945">
    <property type="entry name" value="DHBP_synth_RibB-like_a/b_dom"/>
</dbReference>
<dbReference type="GO" id="GO:0046872">
    <property type="term" value="F:metal ion binding"/>
    <property type="evidence" value="ECO:0007669"/>
    <property type="project" value="UniProtKB-KW"/>
</dbReference>
<evidence type="ECO:0000256" key="4">
    <source>
        <dbReference type="ARBA" id="ARBA00022619"/>
    </source>
</evidence>
<dbReference type="PANTHER" id="PTHR21327:SF18">
    <property type="entry name" value="3,4-DIHYDROXY-2-BUTANONE 4-PHOSPHATE SYNTHASE"/>
    <property type="match status" value="1"/>
</dbReference>
<proteinExistence type="predicted"/>
<dbReference type="PANTHER" id="PTHR21327">
    <property type="entry name" value="GTP CYCLOHYDROLASE II-RELATED"/>
    <property type="match status" value="1"/>
</dbReference>
<evidence type="ECO:0000256" key="1">
    <source>
        <dbReference type="ARBA" id="ARBA00002284"/>
    </source>
</evidence>
<reference evidence="6 7" key="1">
    <citation type="submission" date="2019-11" db="EMBL/GenBank/DDBJ databases">
        <title>Gordonia sp. nov., a novel actinobacterium isolated from mangrove soil in Hainan.</title>
        <authorList>
            <person name="Huang X."/>
            <person name="Xie Y."/>
            <person name="Chu X."/>
            <person name="Xiao K."/>
        </authorList>
    </citation>
    <scope>NUCLEOTIDE SEQUENCE [LARGE SCALE GENOMIC DNA]</scope>
    <source>
        <strain evidence="6 7">HNM0687</strain>
    </source>
</reference>
<sequence>MTAGSLIDISRHERSAARTDSCPVFDAITRLRAGEIVMVCDDSASSATYDLVCAADRLTTDRAAFMVRHTSGFLQVALRDPVCDRLQIPPVAPNADRLSSQQCVAVDAAVGVGTGISATDRTRTINRLGAPDAVSNDFTRPGHVVPIRVASQPLRHDTASLALTLVEMSGSTAAVFATVVDADGLTEGLPTSTESAAFAARHGLAVIGLAQVAHARSA</sequence>
<gene>
    <name evidence="6" type="ORF">GIY30_18435</name>
</gene>
<accession>A0A6L7GXK3</accession>
<evidence type="ECO:0000256" key="2">
    <source>
        <dbReference type="ARBA" id="ARBA00004904"/>
    </source>
</evidence>
<dbReference type="Pfam" id="PF00926">
    <property type="entry name" value="DHBP_synthase"/>
    <property type="match status" value="1"/>
</dbReference>
<keyword evidence="7" id="KW-1185">Reference proteome</keyword>
<evidence type="ECO:0000313" key="7">
    <source>
        <dbReference type="Proteomes" id="UP000475545"/>
    </source>
</evidence>
<dbReference type="GO" id="GO:0008686">
    <property type="term" value="F:3,4-dihydroxy-2-butanone-4-phosphate synthase activity"/>
    <property type="evidence" value="ECO:0007669"/>
    <property type="project" value="UniProtKB-EC"/>
</dbReference>
<dbReference type="Proteomes" id="UP000475545">
    <property type="component" value="Unassembled WGS sequence"/>
</dbReference>
<dbReference type="EC" id="4.1.99.12" evidence="3"/>
<dbReference type="GO" id="GO:0009231">
    <property type="term" value="P:riboflavin biosynthetic process"/>
    <property type="evidence" value="ECO:0007669"/>
    <property type="project" value="UniProtKB-UniPathway"/>
</dbReference>
<evidence type="ECO:0000256" key="5">
    <source>
        <dbReference type="ARBA" id="ARBA00022723"/>
    </source>
</evidence>
<keyword evidence="4" id="KW-0686">Riboflavin biosynthesis</keyword>
<comment type="caution">
    <text evidence="6">The sequence shown here is derived from an EMBL/GenBank/DDBJ whole genome shotgun (WGS) entry which is preliminary data.</text>
</comment>
<dbReference type="InterPro" id="IPR000422">
    <property type="entry name" value="DHBP_synthase_RibB"/>
</dbReference>
<comment type="function">
    <text evidence="1">Catalyzes the conversion of D-ribulose 5-phosphate to formate and 3,4-dihydroxy-2-butanone 4-phosphate.</text>
</comment>